<keyword evidence="1" id="KW-0472">Membrane</keyword>
<evidence type="ECO:0000256" key="1">
    <source>
        <dbReference type="SAM" id="Phobius"/>
    </source>
</evidence>
<protein>
    <submittedName>
        <fullName evidence="2">Uncharacterized protein</fullName>
    </submittedName>
</protein>
<organism evidence="2 3">
    <name type="scientific">Paralvinella palmiformis</name>
    <dbReference type="NCBI Taxonomy" id="53620"/>
    <lineage>
        <taxon>Eukaryota</taxon>
        <taxon>Metazoa</taxon>
        <taxon>Spiralia</taxon>
        <taxon>Lophotrochozoa</taxon>
        <taxon>Annelida</taxon>
        <taxon>Polychaeta</taxon>
        <taxon>Sedentaria</taxon>
        <taxon>Canalipalpata</taxon>
        <taxon>Terebellida</taxon>
        <taxon>Terebelliformia</taxon>
        <taxon>Alvinellidae</taxon>
        <taxon>Paralvinella</taxon>
    </lineage>
</organism>
<keyword evidence="1" id="KW-1133">Transmembrane helix</keyword>
<keyword evidence="3" id="KW-1185">Reference proteome</keyword>
<comment type="caution">
    <text evidence="2">The sequence shown here is derived from an EMBL/GenBank/DDBJ whole genome shotgun (WGS) entry which is preliminary data.</text>
</comment>
<reference evidence="2" key="1">
    <citation type="journal article" date="2023" name="Mol. Biol. Evol.">
        <title>Third-Generation Sequencing Reveals the Adaptive Role of the Epigenome in Three Deep-Sea Polychaetes.</title>
        <authorList>
            <person name="Perez M."/>
            <person name="Aroh O."/>
            <person name="Sun Y."/>
            <person name="Lan Y."/>
            <person name="Juniper S.K."/>
            <person name="Young C.R."/>
            <person name="Angers B."/>
            <person name="Qian P.Y."/>
        </authorList>
    </citation>
    <scope>NUCLEOTIDE SEQUENCE</scope>
    <source>
        <strain evidence="2">P08H-3</strain>
    </source>
</reference>
<evidence type="ECO:0000313" key="3">
    <source>
        <dbReference type="Proteomes" id="UP001208570"/>
    </source>
</evidence>
<dbReference type="EMBL" id="JAODUP010000145">
    <property type="protein sequence ID" value="KAK2159837.1"/>
    <property type="molecule type" value="Genomic_DNA"/>
</dbReference>
<gene>
    <name evidence="2" type="ORF">LSH36_145g05000</name>
</gene>
<accession>A0AAD9JV22</accession>
<dbReference type="AlphaFoldDB" id="A0AAD9JV22"/>
<sequence>MSTKKGTPDHLTYPVIIIIIIIIIAIITISVFNIIKSLAIIRRHRGAQHITINTSITDNKQISYNGSGAYSCLNPRSTAPIRSDRCSFFYRLNESTTQQLAVNSYT</sequence>
<evidence type="ECO:0000313" key="2">
    <source>
        <dbReference type="EMBL" id="KAK2159837.1"/>
    </source>
</evidence>
<keyword evidence="1" id="KW-0812">Transmembrane</keyword>
<dbReference type="Proteomes" id="UP001208570">
    <property type="component" value="Unassembled WGS sequence"/>
</dbReference>
<proteinExistence type="predicted"/>
<name>A0AAD9JV22_9ANNE</name>
<feature type="transmembrane region" description="Helical" evidence="1">
    <location>
        <begin position="12"/>
        <end position="35"/>
    </location>
</feature>